<dbReference type="EMBL" id="LAVV01010101">
    <property type="protein sequence ID" value="KNZ49552.1"/>
    <property type="molecule type" value="Genomic_DNA"/>
</dbReference>
<accession>A0A0L6UMR6</accession>
<dbReference type="VEuPathDB" id="FungiDB:VP01_4942g1"/>
<protein>
    <submittedName>
        <fullName evidence="1">Uncharacterized protein</fullName>
    </submittedName>
</protein>
<comment type="caution">
    <text evidence="1">The sequence shown here is derived from an EMBL/GenBank/DDBJ whole genome shotgun (WGS) entry which is preliminary data.</text>
</comment>
<evidence type="ECO:0000313" key="2">
    <source>
        <dbReference type="Proteomes" id="UP000037035"/>
    </source>
</evidence>
<dbReference type="Proteomes" id="UP000037035">
    <property type="component" value="Unassembled WGS sequence"/>
</dbReference>
<proteinExistence type="predicted"/>
<gene>
    <name evidence="1" type="ORF">VP01_4942g1</name>
</gene>
<evidence type="ECO:0000313" key="1">
    <source>
        <dbReference type="EMBL" id="KNZ49552.1"/>
    </source>
</evidence>
<reference evidence="1 2" key="1">
    <citation type="submission" date="2015-08" db="EMBL/GenBank/DDBJ databases">
        <title>Next Generation Sequencing and Analysis of the Genome of Puccinia sorghi L Schw, the Causal Agent of Maize Common Rust.</title>
        <authorList>
            <person name="Rochi L."/>
            <person name="Burguener G."/>
            <person name="Darino M."/>
            <person name="Turjanski A."/>
            <person name="Kreff E."/>
            <person name="Dieguez M.J."/>
            <person name="Sacco F."/>
        </authorList>
    </citation>
    <scope>NUCLEOTIDE SEQUENCE [LARGE SCALE GENOMIC DNA]</scope>
    <source>
        <strain evidence="1 2">RO10H11247</strain>
    </source>
</reference>
<organism evidence="1 2">
    <name type="scientific">Puccinia sorghi</name>
    <dbReference type="NCBI Taxonomy" id="27349"/>
    <lineage>
        <taxon>Eukaryota</taxon>
        <taxon>Fungi</taxon>
        <taxon>Dikarya</taxon>
        <taxon>Basidiomycota</taxon>
        <taxon>Pucciniomycotina</taxon>
        <taxon>Pucciniomycetes</taxon>
        <taxon>Pucciniales</taxon>
        <taxon>Pucciniaceae</taxon>
        <taxon>Puccinia</taxon>
    </lineage>
</organism>
<sequence length="52" mass="6269">MFSGTALVWYKTMILMHDNPMWAFWRAEIFKKFGHSAWKRKKQSAFDADKDN</sequence>
<dbReference type="AlphaFoldDB" id="A0A0L6UMR6"/>
<keyword evidence="2" id="KW-1185">Reference proteome</keyword>
<name>A0A0L6UMR6_9BASI</name>